<keyword evidence="3" id="KW-0689">Ribosomal protein</keyword>
<dbReference type="InterPro" id="IPR016939">
    <property type="entry name" value="Ribosomal_mS23_fun"/>
</dbReference>
<dbReference type="Pfam" id="PF13741">
    <property type="entry name" value="MRP-S25"/>
    <property type="match status" value="1"/>
</dbReference>
<evidence type="ECO:0000256" key="6">
    <source>
        <dbReference type="ARBA" id="ARBA00035137"/>
    </source>
</evidence>
<organism evidence="9 10">
    <name type="scientific">Hohenbuehelia grisea</name>
    <dbReference type="NCBI Taxonomy" id="104357"/>
    <lineage>
        <taxon>Eukaryota</taxon>
        <taxon>Fungi</taxon>
        <taxon>Dikarya</taxon>
        <taxon>Basidiomycota</taxon>
        <taxon>Agaricomycotina</taxon>
        <taxon>Agaricomycetes</taxon>
        <taxon>Agaricomycetidae</taxon>
        <taxon>Agaricales</taxon>
        <taxon>Pleurotineae</taxon>
        <taxon>Pleurotaceae</taxon>
        <taxon>Hohenbuehelia</taxon>
    </lineage>
</organism>
<evidence type="ECO:0000256" key="2">
    <source>
        <dbReference type="ARBA" id="ARBA00009864"/>
    </source>
</evidence>
<dbReference type="PANTHER" id="PTHR37799:SF1">
    <property type="entry name" value="SMALL RIBOSOMAL SUBUNIT PROTEIN MS23"/>
    <property type="match status" value="1"/>
</dbReference>
<evidence type="ECO:0000256" key="7">
    <source>
        <dbReference type="ARBA" id="ARBA00035421"/>
    </source>
</evidence>
<feature type="region of interest" description="Disordered" evidence="8">
    <location>
        <begin position="34"/>
        <end position="88"/>
    </location>
</feature>
<keyword evidence="10" id="KW-1185">Reference proteome</keyword>
<dbReference type="Proteomes" id="UP001556367">
    <property type="component" value="Unassembled WGS sequence"/>
</dbReference>
<protein>
    <recommendedName>
        <fullName evidence="6">Small ribosomal subunit protein mS23</fullName>
    </recommendedName>
    <alternativeName>
        <fullName evidence="7">37S ribosomal protein S25, mitochondrial</fullName>
    </alternativeName>
</protein>
<dbReference type="PANTHER" id="PTHR37799">
    <property type="entry name" value="37S RIBOSOMAL PROTEIN S25, MITOCHONDRIAL"/>
    <property type="match status" value="1"/>
</dbReference>
<evidence type="ECO:0000256" key="1">
    <source>
        <dbReference type="ARBA" id="ARBA00004173"/>
    </source>
</evidence>
<evidence type="ECO:0000256" key="8">
    <source>
        <dbReference type="SAM" id="MobiDB-lite"/>
    </source>
</evidence>
<comment type="subcellular location">
    <subcellularLocation>
        <location evidence="1">Mitochondrion</location>
    </subcellularLocation>
</comment>
<comment type="similarity">
    <text evidence="2">Belongs to the mitochondrion-specific ribosomal protein mS23 family.</text>
</comment>
<evidence type="ECO:0000256" key="4">
    <source>
        <dbReference type="ARBA" id="ARBA00023128"/>
    </source>
</evidence>
<proteinExistence type="inferred from homology"/>
<evidence type="ECO:0000313" key="10">
    <source>
        <dbReference type="Proteomes" id="UP001556367"/>
    </source>
</evidence>
<feature type="region of interest" description="Disordered" evidence="8">
    <location>
        <begin position="280"/>
        <end position="301"/>
    </location>
</feature>
<keyword evidence="4" id="KW-0496">Mitochondrion</keyword>
<feature type="compositionally biased region" description="Pro residues" evidence="8">
    <location>
        <begin position="36"/>
        <end position="45"/>
    </location>
</feature>
<accession>A0ABR3J754</accession>
<name>A0ABR3J754_9AGAR</name>
<gene>
    <name evidence="9" type="ORF">HGRIS_008152</name>
</gene>
<evidence type="ECO:0000256" key="5">
    <source>
        <dbReference type="ARBA" id="ARBA00023274"/>
    </source>
</evidence>
<reference evidence="10" key="1">
    <citation type="submission" date="2024-06" db="EMBL/GenBank/DDBJ databases">
        <title>Multi-omics analyses provide insights into the biosynthesis of the anticancer antibiotic pleurotin in Hohenbuehelia grisea.</title>
        <authorList>
            <person name="Weaver J.A."/>
            <person name="Alberti F."/>
        </authorList>
    </citation>
    <scope>NUCLEOTIDE SEQUENCE [LARGE SCALE GENOMIC DNA]</scope>
    <source>
        <strain evidence="10">T-177</strain>
    </source>
</reference>
<feature type="compositionally biased region" description="Polar residues" evidence="8">
    <location>
        <begin position="64"/>
        <end position="76"/>
    </location>
</feature>
<evidence type="ECO:0000313" key="9">
    <source>
        <dbReference type="EMBL" id="KAL0951464.1"/>
    </source>
</evidence>
<sequence length="301" mass="34548">MVRRIASQVHRQVGRLMRADFIRQEPVWFKAVLDHPPLPLPPRAPPARSTFDTTKAKPKLKPKSGNQDENGDASSSSRHKTRMRSETPKPLPIYYLEDDIRRQFFRDHPFEAFRPVTLVESAAIRDPHPIAGVAWTRLRQRGRNPCPQDAIDFCLNLYRSHNIPLSEAYSRAVAQFRALRSEHHIATLFATHEATHLGAIFGASENERAYFKELRSLETWSRSEELDEGAMAARKRWKAIVERSGGKQEWSKGQEYVRLWKEGIRPTYSPVLTQRAEELADLGPTPEEEVAQSTDFMALRS</sequence>
<evidence type="ECO:0000256" key="3">
    <source>
        <dbReference type="ARBA" id="ARBA00022980"/>
    </source>
</evidence>
<keyword evidence="5" id="KW-0687">Ribonucleoprotein</keyword>
<comment type="caution">
    <text evidence="9">The sequence shown here is derived from an EMBL/GenBank/DDBJ whole genome shotgun (WGS) entry which is preliminary data.</text>
</comment>
<dbReference type="EMBL" id="JASNQZ010000011">
    <property type="protein sequence ID" value="KAL0951464.1"/>
    <property type="molecule type" value="Genomic_DNA"/>
</dbReference>